<evidence type="ECO:0000256" key="2">
    <source>
        <dbReference type="ARBA" id="ARBA00023015"/>
    </source>
</evidence>
<evidence type="ECO:0000259" key="6">
    <source>
        <dbReference type="PROSITE" id="PS50863"/>
    </source>
</evidence>
<evidence type="ECO:0000313" key="8">
    <source>
        <dbReference type="EMBL" id="WOH14545.1"/>
    </source>
</evidence>
<dbReference type="InterPro" id="IPR044837">
    <property type="entry name" value="REM16-like"/>
</dbReference>
<evidence type="ECO:0000256" key="5">
    <source>
        <dbReference type="ARBA" id="ARBA00023242"/>
    </source>
</evidence>
<keyword evidence="9" id="KW-1185">Reference proteome</keyword>
<dbReference type="PANTHER" id="PTHR31391:SF64">
    <property type="entry name" value="B3 DOMAIN-CONTAINING PROTEIN OS06G0112300"/>
    <property type="match status" value="1"/>
</dbReference>
<evidence type="ECO:0000313" key="7">
    <source>
        <dbReference type="EMBL" id="KZM81950.1"/>
    </source>
</evidence>
<dbReference type="GO" id="GO:0005634">
    <property type="term" value="C:nucleus"/>
    <property type="evidence" value="ECO:0007669"/>
    <property type="project" value="UniProtKB-SubCell"/>
</dbReference>
<dbReference type="GO" id="GO:0003677">
    <property type="term" value="F:DNA binding"/>
    <property type="evidence" value="ECO:0007669"/>
    <property type="project" value="UniProtKB-KW"/>
</dbReference>
<keyword evidence="2" id="KW-0805">Transcription regulation</keyword>
<dbReference type="CDD" id="cd10017">
    <property type="entry name" value="B3_DNA"/>
    <property type="match status" value="1"/>
</dbReference>
<comment type="subcellular location">
    <subcellularLocation>
        <location evidence="1">Nucleus</location>
    </subcellularLocation>
</comment>
<evidence type="ECO:0000256" key="1">
    <source>
        <dbReference type="ARBA" id="ARBA00004123"/>
    </source>
</evidence>
<dbReference type="OMA" id="HEDYSTP"/>
<dbReference type="PANTHER" id="PTHR31391">
    <property type="entry name" value="B3 DOMAIN-CONTAINING PROTEIN OS11G0197600-RELATED"/>
    <property type="match status" value="1"/>
</dbReference>
<dbReference type="OrthoDB" id="638806at2759"/>
<dbReference type="SUPFAM" id="SSF101936">
    <property type="entry name" value="DNA-binding pseudobarrel domain"/>
    <property type="match status" value="1"/>
</dbReference>
<evidence type="ECO:0000313" key="9">
    <source>
        <dbReference type="Proteomes" id="UP000077755"/>
    </source>
</evidence>
<dbReference type="Pfam" id="PF02362">
    <property type="entry name" value="B3"/>
    <property type="match status" value="1"/>
</dbReference>
<evidence type="ECO:0000256" key="3">
    <source>
        <dbReference type="ARBA" id="ARBA00023125"/>
    </source>
</evidence>
<keyword evidence="5" id="KW-0539">Nucleus</keyword>
<name>A0A175YFB2_DAUCS</name>
<dbReference type="InterPro" id="IPR003340">
    <property type="entry name" value="B3_DNA-bd"/>
</dbReference>
<feature type="domain" description="TF-B3" evidence="6">
    <location>
        <begin position="27"/>
        <end position="122"/>
    </location>
</feature>
<proteinExistence type="predicted"/>
<dbReference type="AlphaFoldDB" id="A0A175YFB2"/>
<evidence type="ECO:0000256" key="4">
    <source>
        <dbReference type="ARBA" id="ARBA00023163"/>
    </source>
</evidence>
<dbReference type="Gramene" id="KZM81950">
    <property type="protein sequence ID" value="KZM81950"/>
    <property type="gene ID" value="DCAR_029563"/>
</dbReference>
<reference evidence="8" key="2">
    <citation type="submission" date="2022-03" db="EMBL/GenBank/DDBJ databases">
        <title>Draft title - Genomic analysis of global carrot germplasm unveils the trajectory of domestication and the origin of high carotenoid orange carrot.</title>
        <authorList>
            <person name="Iorizzo M."/>
            <person name="Ellison S."/>
            <person name="Senalik D."/>
            <person name="Macko-Podgorni A."/>
            <person name="Grzebelus D."/>
            <person name="Bostan H."/>
            <person name="Rolling W."/>
            <person name="Curaba J."/>
            <person name="Simon P."/>
        </authorList>
    </citation>
    <scope>NUCLEOTIDE SEQUENCE</scope>
    <source>
        <tissue evidence="8">Leaf</tissue>
    </source>
</reference>
<dbReference type="Proteomes" id="UP000077755">
    <property type="component" value="Chromosome 9"/>
</dbReference>
<gene>
    <name evidence="7" type="ORF">DCAR_029563</name>
    <name evidence="8" type="ORF">DCAR_0934064</name>
</gene>
<dbReference type="PROSITE" id="PS50863">
    <property type="entry name" value="B3"/>
    <property type="match status" value="1"/>
</dbReference>
<keyword evidence="4" id="KW-0804">Transcription</keyword>
<organism evidence="7">
    <name type="scientific">Daucus carota subsp. sativus</name>
    <name type="common">Carrot</name>
    <dbReference type="NCBI Taxonomy" id="79200"/>
    <lineage>
        <taxon>Eukaryota</taxon>
        <taxon>Viridiplantae</taxon>
        <taxon>Streptophyta</taxon>
        <taxon>Embryophyta</taxon>
        <taxon>Tracheophyta</taxon>
        <taxon>Spermatophyta</taxon>
        <taxon>Magnoliopsida</taxon>
        <taxon>eudicotyledons</taxon>
        <taxon>Gunneridae</taxon>
        <taxon>Pentapetalae</taxon>
        <taxon>asterids</taxon>
        <taxon>campanulids</taxon>
        <taxon>Apiales</taxon>
        <taxon>Apiaceae</taxon>
        <taxon>Apioideae</taxon>
        <taxon>Scandiceae</taxon>
        <taxon>Daucinae</taxon>
        <taxon>Daucus</taxon>
        <taxon>Daucus sect. Daucus</taxon>
    </lineage>
</organism>
<sequence>MDSSLDVPNHITASEDEFWPLSDKPWFNVILKSTHMRPTYTLYVPTEEFGVSPSSSVDVVFTYLGKEWKTVVRREGCSSRTSIKWREFVTDNHLKEGDACVFELTERSDKLIKVRVQILRGDFPYELLNSVDGGTRDQPIIL</sequence>
<keyword evidence="3" id="KW-0238">DNA-binding</keyword>
<dbReference type="EMBL" id="LNRQ01000009">
    <property type="protein sequence ID" value="KZM81950.1"/>
    <property type="molecule type" value="Genomic_DNA"/>
</dbReference>
<dbReference type="EMBL" id="CP093351">
    <property type="protein sequence ID" value="WOH14545.1"/>
    <property type="molecule type" value="Genomic_DNA"/>
</dbReference>
<dbReference type="Gene3D" id="2.40.330.10">
    <property type="entry name" value="DNA-binding pseudobarrel domain"/>
    <property type="match status" value="1"/>
</dbReference>
<dbReference type="InterPro" id="IPR015300">
    <property type="entry name" value="DNA-bd_pseudobarrel_sf"/>
</dbReference>
<dbReference type="SMART" id="SM01019">
    <property type="entry name" value="B3"/>
    <property type="match status" value="1"/>
</dbReference>
<dbReference type="STRING" id="79200.A0A175YFB2"/>
<reference evidence="7" key="1">
    <citation type="journal article" date="2016" name="Nat. Genet.">
        <title>A high-quality carrot genome assembly provides new insights into carotenoid accumulation and asterid genome evolution.</title>
        <authorList>
            <person name="Iorizzo M."/>
            <person name="Ellison S."/>
            <person name="Senalik D."/>
            <person name="Zeng P."/>
            <person name="Satapoomin P."/>
            <person name="Huang J."/>
            <person name="Bowman M."/>
            <person name="Iovene M."/>
            <person name="Sanseverino W."/>
            <person name="Cavagnaro P."/>
            <person name="Yildiz M."/>
            <person name="Macko-Podgorni A."/>
            <person name="Moranska E."/>
            <person name="Grzebelus E."/>
            <person name="Grzebelus D."/>
            <person name="Ashrafi H."/>
            <person name="Zheng Z."/>
            <person name="Cheng S."/>
            <person name="Spooner D."/>
            <person name="Van Deynze A."/>
            <person name="Simon P."/>
        </authorList>
    </citation>
    <scope>NUCLEOTIDE SEQUENCE [LARGE SCALE GENOMIC DNA]</scope>
    <source>
        <tissue evidence="7">Leaf</tissue>
    </source>
</reference>
<accession>A0A175YFB2</accession>
<protein>
    <recommendedName>
        <fullName evidence="6">TF-B3 domain-containing protein</fullName>
    </recommendedName>
</protein>